<dbReference type="Proteomes" id="UP000784294">
    <property type="component" value="Unassembled WGS sequence"/>
</dbReference>
<comment type="caution">
    <text evidence="3">The sequence shown here is derived from an EMBL/GenBank/DDBJ whole genome shotgun (WGS) entry which is preliminary data.</text>
</comment>
<dbReference type="SUPFAM" id="SSF47769">
    <property type="entry name" value="SAM/Pointed domain"/>
    <property type="match status" value="1"/>
</dbReference>
<dbReference type="PANTHER" id="PTHR21290">
    <property type="entry name" value="SPHINGOMYELIN SYNTHETASE"/>
    <property type="match status" value="1"/>
</dbReference>
<feature type="domain" description="SAM" evidence="2">
    <location>
        <begin position="20"/>
        <end position="75"/>
    </location>
</feature>
<dbReference type="GO" id="GO:0047493">
    <property type="term" value="F:ceramide cholinephosphotransferase activity"/>
    <property type="evidence" value="ECO:0007669"/>
    <property type="project" value="TreeGrafter"/>
</dbReference>
<gene>
    <name evidence="3" type="ORF">PXEA_LOCUS22187</name>
</gene>
<evidence type="ECO:0000259" key="2">
    <source>
        <dbReference type="PROSITE" id="PS50105"/>
    </source>
</evidence>
<evidence type="ECO:0000313" key="4">
    <source>
        <dbReference type="Proteomes" id="UP000784294"/>
    </source>
</evidence>
<accession>A0A3S5C192</accession>
<dbReference type="PANTHER" id="PTHR21290:SF25">
    <property type="entry name" value="SPHINGOMYELIN SYNTHASE-RELATED PROTEIN 1"/>
    <property type="match status" value="1"/>
</dbReference>
<keyword evidence="1" id="KW-1133">Transmembrane helix</keyword>
<protein>
    <recommendedName>
        <fullName evidence="2">SAM domain-containing protein</fullName>
    </recommendedName>
</protein>
<dbReference type="InterPro" id="IPR001660">
    <property type="entry name" value="SAM"/>
</dbReference>
<name>A0A3S5C192_9PLAT</name>
<sequence>MPKSKPVRSFDLAADSLLAYSSSAMATWLNDRGLQFSACKILLDHEVDGLAFFMFNENDLKELEFTKVGLRKRLLCLASLWRQAVFNNSEKSIPSLEFASSIESPLSKLRCHDEVSITPSCSSLLVSANKAKGQPEKASLHTLFKCRPTNEAKVESYTKHWKVLASGLYAFLVFGLSSFAMVLAHERLPDISKYPPLPDILLDNLPHIPWAFKAAEVVCILLLSTWVVILVFH</sequence>
<dbReference type="SMART" id="SM00454">
    <property type="entry name" value="SAM"/>
    <property type="match status" value="1"/>
</dbReference>
<dbReference type="InterPro" id="IPR013761">
    <property type="entry name" value="SAM/pointed_sf"/>
</dbReference>
<keyword evidence="1" id="KW-0812">Transmembrane</keyword>
<dbReference type="AlphaFoldDB" id="A0A3S5C192"/>
<dbReference type="GO" id="GO:0033188">
    <property type="term" value="F:sphingomyelin synthase activity"/>
    <property type="evidence" value="ECO:0007669"/>
    <property type="project" value="TreeGrafter"/>
</dbReference>
<dbReference type="Pfam" id="PF07647">
    <property type="entry name" value="SAM_2"/>
    <property type="match status" value="1"/>
</dbReference>
<dbReference type="GO" id="GO:0005789">
    <property type="term" value="C:endoplasmic reticulum membrane"/>
    <property type="evidence" value="ECO:0007669"/>
    <property type="project" value="TreeGrafter"/>
</dbReference>
<feature type="transmembrane region" description="Helical" evidence="1">
    <location>
        <begin position="163"/>
        <end position="184"/>
    </location>
</feature>
<proteinExistence type="predicted"/>
<feature type="transmembrane region" description="Helical" evidence="1">
    <location>
        <begin position="210"/>
        <end position="232"/>
    </location>
</feature>
<feature type="non-terminal residue" evidence="3">
    <location>
        <position position="233"/>
    </location>
</feature>
<dbReference type="PROSITE" id="PS50105">
    <property type="entry name" value="SAM_DOMAIN"/>
    <property type="match status" value="1"/>
</dbReference>
<dbReference type="GO" id="GO:0005886">
    <property type="term" value="C:plasma membrane"/>
    <property type="evidence" value="ECO:0007669"/>
    <property type="project" value="TreeGrafter"/>
</dbReference>
<keyword evidence="4" id="KW-1185">Reference proteome</keyword>
<reference evidence="3" key="1">
    <citation type="submission" date="2018-11" db="EMBL/GenBank/DDBJ databases">
        <authorList>
            <consortium name="Pathogen Informatics"/>
        </authorList>
    </citation>
    <scope>NUCLEOTIDE SEQUENCE</scope>
</reference>
<dbReference type="EMBL" id="CAAALY010097526">
    <property type="protein sequence ID" value="VEL28747.1"/>
    <property type="molecule type" value="Genomic_DNA"/>
</dbReference>
<dbReference type="Gene3D" id="1.10.150.50">
    <property type="entry name" value="Transcription Factor, Ets-1"/>
    <property type="match status" value="1"/>
</dbReference>
<dbReference type="GO" id="GO:0046513">
    <property type="term" value="P:ceramide biosynthetic process"/>
    <property type="evidence" value="ECO:0007669"/>
    <property type="project" value="TreeGrafter"/>
</dbReference>
<dbReference type="GO" id="GO:0000139">
    <property type="term" value="C:Golgi membrane"/>
    <property type="evidence" value="ECO:0007669"/>
    <property type="project" value="TreeGrafter"/>
</dbReference>
<evidence type="ECO:0000313" key="3">
    <source>
        <dbReference type="EMBL" id="VEL28747.1"/>
    </source>
</evidence>
<evidence type="ECO:0000256" key="1">
    <source>
        <dbReference type="SAM" id="Phobius"/>
    </source>
</evidence>
<dbReference type="InterPro" id="IPR045221">
    <property type="entry name" value="Sphingomyelin_synth-like"/>
</dbReference>
<dbReference type="OrthoDB" id="422827at2759"/>
<organism evidence="3 4">
    <name type="scientific">Protopolystoma xenopodis</name>
    <dbReference type="NCBI Taxonomy" id="117903"/>
    <lineage>
        <taxon>Eukaryota</taxon>
        <taxon>Metazoa</taxon>
        <taxon>Spiralia</taxon>
        <taxon>Lophotrochozoa</taxon>
        <taxon>Platyhelminthes</taxon>
        <taxon>Monogenea</taxon>
        <taxon>Polyopisthocotylea</taxon>
        <taxon>Polystomatidea</taxon>
        <taxon>Polystomatidae</taxon>
        <taxon>Protopolystoma</taxon>
    </lineage>
</organism>
<keyword evidence="1" id="KW-0472">Membrane</keyword>